<dbReference type="PATRIC" id="fig|1461693.3.peg.1655"/>
<dbReference type="Proteomes" id="UP000024836">
    <property type="component" value="Unassembled WGS sequence"/>
</dbReference>
<comment type="caution">
    <text evidence="1">The sequence shown here is derived from an EMBL/GenBank/DDBJ whole genome shotgun (WGS) entry which is preliminary data.</text>
</comment>
<dbReference type="OrthoDB" id="5288220at2"/>
<accession>A0A058ZM93</accession>
<dbReference type="Pfam" id="PF05621">
    <property type="entry name" value="TniB"/>
    <property type="match status" value="1"/>
</dbReference>
<keyword evidence="2" id="KW-1185">Reference proteome</keyword>
<dbReference type="STRING" id="1461693.ATO10_08142"/>
<dbReference type="RefSeq" id="WP_051598036.1">
    <property type="nucleotide sequence ID" value="NZ_AQQY01000004.1"/>
</dbReference>
<dbReference type="AlphaFoldDB" id="A0A058ZM93"/>
<name>A0A058ZM93_9RHOB</name>
<evidence type="ECO:0000313" key="2">
    <source>
        <dbReference type="Proteomes" id="UP000024836"/>
    </source>
</evidence>
<gene>
    <name evidence="1" type="ORF">ATO10_08142</name>
</gene>
<dbReference type="Gene3D" id="3.40.50.300">
    <property type="entry name" value="P-loop containing nucleotide triphosphate hydrolases"/>
    <property type="match status" value="1"/>
</dbReference>
<dbReference type="SUPFAM" id="SSF52540">
    <property type="entry name" value="P-loop containing nucleoside triphosphate hydrolases"/>
    <property type="match status" value="1"/>
</dbReference>
<dbReference type="InterPro" id="IPR027417">
    <property type="entry name" value="P-loop_NTPase"/>
</dbReference>
<dbReference type="InterPro" id="IPR008868">
    <property type="entry name" value="TniB"/>
</dbReference>
<reference evidence="1 2" key="1">
    <citation type="submission" date="2013-04" db="EMBL/GenBank/DDBJ databases">
        <title>Shimia sp. 22II-S11-Z10 Genome Sequencing.</title>
        <authorList>
            <person name="Lai Q."/>
            <person name="Li G."/>
            <person name="Shao Z."/>
        </authorList>
    </citation>
    <scope>NUCLEOTIDE SEQUENCE [LARGE SCALE GENOMIC DNA]</scope>
    <source>
        <strain evidence="2">22II-S11-Z10</strain>
    </source>
</reference>
<dbReference type="EMBL" id="AQQY01000004">
    <property type="protein sequence ID" value="KCV82345.1"/>
    <property type="molecule type" value="Genomic_DNA"/>
</dbReference>
<proteinExistence type="predicted"/>
<protein>
    <submittedName>
        <fullName evidence="1">Transposition protein</fullName>
    </submittedName>
</protein>
<organism evidence="1 2">
    <name type="scientific">Actibacterium atlanticum</name>
    <dbReference type="NCBI Taxonomy" id="1461693"/>
    <lineage>
        <taxon>Bacteria</taxon>
        <taxon>Pseudomonadati</taxon>
        <taxon>Pseudomonadota</taxon>
        <taxon>Alphaproteobacteria</taxon>
        <taxon>Rhodobacterales</taxon>
        <taxon>Roseobacteraceae</taxon>
        <taxon>Actibacterium</taxon>
    </lineage>
</organism>
<dbReference type="eggNOG" id="COG3267">
    <property type="taxonomic scope" value="Bacteria"/>
</dbReference>
<sequence>MSLTRQKALATGKIISDLCAKFVPHTPFSDLQDQFDLLLYRRRAELETGRSSEARGIVLIGNSGSGKSTAMSHLFNRHKDLARLEPNKIKAEVISLSVPSPATLKHVGMSCLNAIGYPIRRDRTAGIIWELLQSHLRERETLFLHLDEAQDLHINRNEREMQSVVNTLKSLMQNPMWPTGLILSGMPALKDLLHLDPQLSRRFIPIHLAPISFTTHGNILPEIVANYLAAAKIPIADGTFSSEFTKRLIHAGAGELGLVIEIIIAAIEEALLADNMTVGLDDFASAFRRRSGCVDDLNPFISEDYRVVDARKLLAEVEEDEADVLMPHARKRRRRA</sequence>
<evidence type="ECO:0000313" key="1">
    <source>
        <dbReference type="EMBL" id="KCV82345.1"/>
    </source>
</evidence>